<dbReference type="eggNOG" id="KOG0589">
    <property type="taxonomic scope" value="Eukaryota"/>
</dbReference>
<accession>K3WLG5</accession>
<dbReference type="EMBL" id="GL376573">
    <property type="status" value="NOT_ANNOTATED_CDS"/>
    <property type="molecule type" value="Genomic_DNA"/>
</dbReference>
<evidence type="ECO:0000313" key="2">
    <source>
        <dbReference type="EnsemblProtists" id="PYU1_T005807"/>
    </source>
</evidence>
<dbReference type="AlphaFoldDB" id="K3WLG5"/>
<dbReference type="PROSITE" id="PS50020">
    <property type="entry name" value="WW_DOMAIN_2"/>
    <property type="match status" value="1"/>
</dbReference>
<dbReference type="Gene3D" id="2.20.70.10">
    <property type="match status" value="1"/>
</dbReference>
<evidence type="ECO:0000313" key="3">
    <source>
        <dbReference type="Proteomes" id="UP000019132"/>
    </source>
</evidence>
<evidence type="ECO:0000259" key="1">
    <source>
        <dbReference type="PROSITE" id="PS50020"/>
    </source>
</evidence>
<proteinExistence type="predicted"/>
<feature type="domain" description="WW" evidence="1">
    <location>
        <begin position="9"/>
        <end position="36"/>
    </location>
</feature>
<reference evidence="3" key="2">
    <citation type="submission" date="2010-04" db="EMBL/GenBank/DDBJ databases">
        <authorList>
            <person name="Buell R."/>
            <person name="Hamilton J."/>
            <person name="Hostetler J."/>
        </authorList>
    </citation>
    <scope>NUCLEOTIDE SEQUENCE [LARGE SCALE GENOMIC DNA]</scope>
    <source>
        <strain evidence="3">DAOM:BR144</strain>
    </source>
</reference>
<dbReference type="HOGENOM" id="CLU_800767_0_0_1"/>
<dbReference type="InterPro" id="IPR036020">
    <property type="entry name" value="WW_dom_sf"/>
</dbReference>
<reference evidence="2" key="3">
    <citation type="submission" date="2015-02" db="UniProtKB">
        <authorList>
            <consortium name="EnsemblProtists"/>
        </authorList>
    </citation>
    <scope>IDENTIFICATION</scope>
    <source>
        <strain evidence="2">DAOM BR144</strain>
    </source>
</reference>
<dbReference type="Proteomes" id="UP000019132">
    <property type="component" value="Unassembled WGS sequence"/>
</dbReference>
<dbReference type="STRING" id="431595.K3WLG5"/>
<dbReference type="EnsemblProtists" id="PYU1_T005807">
    <property type="protein sequence ID" value="PYU1_T005807"/>
    <property type="gene ID" value="PYU1_G005796"/>
</dbReference>
<protein>
    <recommendedName>
        <fullName evidence="1">WW domain-containing protein</fullName>
    </recommendedName>
</protein>
<dbReference type="SUPFAM" id="SSF51045">
    <property type="entry name" value="WW domain"/>
    <property type="match status" value="1"/>
</dbReference>
<dbReference type="InParanoid" id="K3WLG5"/>
<dbReference type="CDD" id="cd00201">
    <property type="entry name" value="WW"/>
    <property type="match status" value="1"/>
</dbReference>
<sequence>WTPVGASKWEVYTDEYRNIYFYNTVTGESVWELPLDEENDDKANISTADDARESDAQRESALGLSTRVDTTAAVKHKDDYSTYEIAIEVIDTVVTMLAKVEQNADTLANSATKQKKIKKKKFVSPAAEVRFKKNQANEEKRNKRIRERMKMSYMNILIPAIDSVIDKKIDASNNNHSTSGHLVSVQKPEHQDVGTLFTLDDSLRWRLEREVQQIKQRHAIRKERHCHKQQVLRLKAQQQMLKDFRTELTRYLLSKIECSPQLRQQRILLLSTPQQLAEMDSKRKKTMEPEILERYTNEQLMAKVNKMKNIQKVFVLIDEVGLGRLHLLQILFGIFTIEYKSLIIVQV</sequence>
<dbReference type="Pfam" id="PF00397">
    <property type="entry name" value="WW"/>
    <property type="match status" value="1"/>
</dbReference>
<organism evidence="2 3">
    <name type="scientific">Globisporangium ultimum (strain ATCC 200006 / CBS 805.95 / DAOM BR144)</name>
    <name type="common">Pythium ultimum</name>
    <dbReference type="NCBI Taxonomy" id="431595"/>
    <lineage>
        <taxon>Eukaryota</taxon>
        <taxon>Sar</taxon>
        <taxon>Stramenopiles</taxon>
        <taxon>Oomycota</taxon>
        <taxon>Peronosporomycetes</taxon>
        <taxon>Pythiales</taxon>
        <taxon>Pythiaceae</taxon>
        <taxon>Globisporangium</taxon>
    </lineage>
</organism>
<name>K3WLG5_GLOUD</name>
<dbReference type="VEuPathDB" id="FungiDB:PYU1_G005796"/>
<keyword evidence="3" id="KW-1185">Reference proteome</keyword>
<dbReference type="SMART" id="SM00456">
    <property type="entry name" value="WW"/>
    <property type="match status" value="1"/>
</dbReference>
<reference evidence="3" key="1">
    <citation type="journal article" date="2010" name="Genome Biol.">
        <title>Genome sequence of the necrotrophic plant pathogen Pythium ultimum reveals original pathogenicity mechanisms and effector repertoire.</title>
        <authorList>
            <person name="Levesque C.A."/>
            <person name="Brouwer H."/>
            <person name="Cano L."/>
            <person name="Hamilton J.P."/>
            <person name="Holt C."/>
            <person name="Huitema E."/>
            <person name="Raffaele S."/>
            <person name="Robideau G.P."/>
            <person name="Thines M."/>
            <person name="Win J."/>
            <person name="Zerillo M.M."/>
            <person name="Beakes G.W."/>
            <person name="Boore J.L."/>
            <person name="Busam D."/>
            <person name="Dumas B."/>
            <person name="Ferriera S."/>
            <person name="Fuerstenberg S.I."/>
            <person name="Gachon C.M."/>
            <person name="Gaulin E."/>
            <person name="Govers F."/>
            <person name="Grenville-Briggs L."/>
            <person name="Horner N."/>
            <person name="Hostetler J."/>
            <person name="Jiang R.H."/>
            <person name="Johnson J."/>
            <person name="Krajaejun T."/>
            <person name="Lin H."/>
            <person name="Meijer H.J."/>
            <person name="Moore B."/>
            <person name="Morris P."/>
            <person name="Phuntmart V."/>
            <person name="Puiu D."/>
            <person name="Shetty J."/>
            <person name="Stajich J.E."/>
            <person name="Tripathy S."/>
            <person name="Wawra S."/>
            <person name="van West P."/>
            <person name="Whitty B.R."/>
            <person name="Coutinho P.M."/>
            <person name="Henrissat B."/>
            <person name="Martin F."/>
            <person name="Thomas P.D."/>
            <person name="Tyler B.M."/>
            <person name="De Vries R.P."/>
            <person name="Kamoun S."/>
            <person name="Yandell M."/>
            <person name="Tisserat N."/>
            <person name="Buell C.R."/>
        </authorList>
    </citation>
    <scope>NUCLEOTIDE SEQUENCE</scope>
    <source>
        <strain evidence="3">DAOM:BR144</strain>
    </source>
</reference>
<dbReference type="InterPro" id="IPR001202">
    <property type="entry name" value="WW_dom"/>
</dbReference>